<dbReference type="Proteomes" id="UP000053958">
    <property type="component" value="Unassembled WGS sequence"/>
</dbReference>
<feature type="compositionally biased region" description="Polar residues" evidence="1">
    <location>
        <begin position="189"/>
        <end position="199"/>
    </location>
</feature>
<feature type="compositionally biased region" description="Low complexity" evidence="1">
    <location>
        <begin position="125"/>
        <end position="141"/>
    </location>
</feature>
<dbReference type="EMBL" id="LASV01000777">
    <property type="protein sequence ID" value="KKA16408.1"/>
    <property type="molecule type" value="Genomic_DNA"/>
</dbReference>
<accession>A0A0F4YFL7</accession>
<comment type="caution">
    <text evidence="2">The sequence shown here is derived from an EMBL/GenBank/DDBJ whole genome shotgun (WGS) entry which is preliminary data.</text>
</comment>
<name>A0A0F4YFL7_RASE3</name>
<feature type="region of interest" description="Disordered" evidence="1">
    <location>
        <begin position="125"/>
        <end position="148"/>
    </location>
</feature>
<protein>
    <submittedName>
        <fullName evidence="2">Uncharacterized protein</fullName>
    </submittedName>
</protein>
<reference evidence="2 3" key="1">
    <citation type="submission" date="2015-04" db="EMBL/GenBank/DDBJ databases">
        <authorList>
            <person name="Heijne W.H."/>
            <person name="Fedorova N.D."/>
            <person name="Nierman W.C."/>
            <person name="Vollebregt A.W."/>
            <person name="Zhao Z."/>
            <person name="Wu L."/>
            <person name="Kumar M."/>
            <person name="Stam H."/>
            <person name="van den Berg M.A."/>
            <person name="Pel H.J."/>
        </authorList>
    </citation>
    <scope>NUCLEOTIDE SEQUENCE [LARGE SCALE GENOMIC DNA]</scope>
    <source>
        <strain evidence="2 3">CBS 393.64</strain>
    </source>
</reference>
<dbReference type="STRING" id="1408163.A0A0F4YFL7"/>
<organism evidence="2 3">
    <name type="scientific">Rasamsonia emersonii (strain ATCC 16479 / CBS 393.64 / IMI 116815)</name>
    <dbReference type="NCBI Taxonomy" id="1408163"/>
    <lineage>
        <taxon>Eukaryota</taxon>
        <taxon>Fungi</taxon>
        <taxon>Dikarya</taxon>
        <taxon>Ascomycota</taxon>
        <taxon>Pezizomycotina</taxon>
        <taxon>Eurotiomycetes</taxon>
        <taxon>Eurotiomycetidae</taxon>
        <taxon>Eurotiales</taxon>
        <taxon>Trichocomaceae</taxon>
        <taxon>Rasamsonia</taxon>
    </lineage>
</organism>
<gene>
    <name evidence="2" type="ORF">T310_10015</name>
</gene>
<sequence length="487" mass="55770">MTVLSTPLKTYHHCQYKRPVPDVNHSAVLSSSPAKSQSSSSSDSKDSFRLIARQLLDSLQPEPLNVPLRSTENRNPDFVDPSDIISNASQEVPIMLSDEPSPYENTLHGNQYHHEQQALLDTSLSTGMGSSSSYDSSPRFFPRSESEPRFVRKHIPHSKSESHIKNEEAYEVCAYQREHRHVHFDFSEQKNTVDSQPSTPVRGRPLVRPSVSRNHLNYDDDDDIDIFHGSPKKGSRSPHKKLFGENGWLGRTTSMKEQPDERYRKTALQKVGEKIKQQVEDWVTGDMAKAFPKDSRQDNSPPRIVSRPTLPISLDPPTQAKMYSEIEVMICMTANKFLLDQFHKRRMSAESIKKITNFWMSKNRAQVSEFQFDQATQRELILYNLRTFEFHGEYAINPVALKSALDNWKAVAKEMSVRTFCYPDSVIRKHMHDTHKILEMLGASDATLRDFEFLQMKVIVKMSEHRRKNSEGSDGKGSPRAHTGRAR</sequence>
<dbReference type="RefSeq" id="XP_013323020.1">
    <property type="nucleotide sequence ID" value="XM_013467566.1"/>
</dbReference>
<feature type="region of interest" description="Disordered" evidence="1">
    <location>
        <begin position="464"/>
        <end position="487"/>
    </location>
</feature>
<evidence type="ECO:0000313" key="2">
    <source>
        <dbReference type="EMBL" id="KKA16408.1"/>
    </source>
</evidence>
<proteinExistence type="predicted"/>
<feature type="region of interest" description="Disordered" evidence="1">
    <location>
        <begin position="188"/>
        <end position="261"/>
    </location>
</feature>
<evidence type="ECO:0000313" key="3">
    <source>
        <dbReference type="Proteomes" id="UP000053958"/>
    </source>
</evidence>
<keyword evidence="3" id="KW-1185">Reference proteome</keyword>
<evidence type="ECO:0000256" key="1">
    <source>
        <dbReference type="SAM" id="MobiDB-lite"/>
    </source>
</evidence>
<dbReference type="GeneID" id="25313071"/>
<feature type="compositionally biased region" description="Low complexity" evidence="1">
    <location>
        <begin position="26"/>
        <end position="42"/>
    </location>
</feature>
<feature type="compositionally biased region" description="Basic residues" evidence="1">
    <location>
        <begin position="230"/>
        <end position="241"/>
    </location>
</feature>
<feature type="region of interest" description="Disordered" evidence="1">
    <location>
        <begin position="25"/>
        <end position="46"/>
    </location>
</feature>
<dbReference type="OrthoDB" id="5229017at2759"/>
<dbReference type="AlphaFoldDB" id="A0A0F4YFL7"/>